<proteinExistence type="predicted"/>
<feature type="non-terminal residue" evidence="1">
    <location>
        <position position="1"/>
    </location>
</feature>
<gene>
    <name evidence="1" type="ORF">FCALED_LOCUS10708</name>
</gene>
<organism evidence="1 2">
    <name type="scientific">Funneliformis caledonium</name>
    <dbReference type="NCBI Taxonomy" id="1117310"/>
    <lineage>
        <taxon>Eukaryota</taxon>
        <taxon>Fungi</taxon>
        <taxon>Fungi incertae sedis</taxon>
        <taxon>Mucoromycota</taxon>
        <taxon>Glomeromycotina</taxon>
        <taxon>Glomeromycetes</taxon>
        <taxon>Glomerales</taxon>
        <taxon>Glomeraceae</taxon>
        <taxon>Funneliformis</taxon>
    </lineage>
</organism>
<comment type="caution">
    <text evidence="1">The sequence shown here is derived from an EMBL/GenBank/DDBJ whole genome shotgun (WGS) entry which is preliminary data.</text>
</comment>
<dbReference type="EMBL" id="CAJVPQ010004075">
    <property type="protein sequence ID" value="CAG8643891.1"/>
    <property type="molecule type" value="Genomic_DNA"/>
</dbReference>
<evidence type="ECO:0000313" key="1">
    <source>
        <dbReference type="EMBL" id="CAG8643891.1"/>
    </source>
</evidence>
<sequence>EKQVQYHEESGTLAEVMMKIQQIIKFALINSEYYMLEEVVKCIFVVSLRCLIPTNLQSAKSRVQNMKALRLSKNHVFYVLKCHHDGTPSSRK</sequence>
<reference evidence="1" key="1">
    <citation type="submission" date="2021-06" db="EMBL/GenBank/DDBJ databases">
        <authorList>
            <person name="Kallberg Y."/>
            <person name="Tangrot J."/>
            <person name="Rosling A."/>
        </authorList>
    </citation>
    <scope>NUCLEOTIDE SEQUENCE</scope>
    <source>
        <strain evidence="1">UK204</strain>
    </source>
</reference>
<accession>A0A9N9H368</accession>
<protein>
    <submittedName>
        <fullName evidence="1">7881_t:CDS:1</fullName>
    </submittedName>
</protein>
<dbReference type="AlphaFoldDB" id="A0A9N9H368"/>
<dbReference type="Proteomes" id="UP000789570">
    <property type="component" value="Unassembled WGS sequence"/>
</dbReference>
<evidence type="ECO:0000313" key="2">
    <source>
        <dbReference type="Proteomes" id="UP000789570"/>
    </source>
</evidence>
<keyword evidence="2" id="KW-1185">Reference proteome</keyword>
<name>A0A9N9H368_9GLOM</name>